<keyword evidence="1" id="KW-0378">Hydrolase</keyword>
<dbReference type="PANTHER" id="PTHR43730">
    <property type="entry name" value="BETA-MANNOSIDASE"/>
    <property type="match status" value="1"/>
</dbReference>
<dbReference type="Gene3D" id="3.20.20.80">
    <property type="entry name" value="Glycosidases"/>
    <property type="match status" value="1"/>
</dbReference>
<evidence type="ECO:0000259" key="3">
    <source>
        <dbReference type="Pfam" id="PF17753"/>
    </source>
</evidence>
<evidence type="ECO:0000259" key="4">
    <source>
        <dbReference type="Pfam" id="PF17786"/>
    </source>
</evidence>
<dbReference type="Gene3D" id="2.60.40.10">
    <property type="entry name" value="Immunoglobulins"/>
    <property type="match status" value="2"/>
</dbReference>
<reference evidence="5" key="1">
    <citation type="submission" date="2019-08" db="EMBL/GenBank/DDBJ databases">
        <authorList>
            <person name="Kucharzyk K."/>
            <person name="Murdoch R.W."/>
            <person name="Higgins S."/>
            <person name="Loffler F."/>
        </authorList>
    </citation>
    <scope>NUCLEOTIDE SEQUENCE</scope>
</reference>
<dbReference type="SUPFAM" id="SSF51445">
    <property type="entry name" value="(Trans)glycosidases"/>
    <property type="match status" value="1"/>
</dbReference>
<dbReference type="InterPro" id="IPR041447">
    <property type="entry name" value="Mannosidase_ig"/>
</dbReference>
<dbReference type="InterPro" id="IPR050887">
    <property type="entry name" value="Beta-mannosidase_GH2"/>
</dbReference>
<name>A0A645EC13_9ZZZZ</name>
<dbReference type="InterPro" id="IPR036156">
    <property type="entry name" value="Beta-gal/glucu_dom_sf"/>
</dbReference>
<gene>
    <name evidence="5" type="ORF">SDC9_145498</name>
</gene>
<dbReference type="InterPro" id="IPR013783">
    <property type="entry name" value="Ig-like_fold"/>
</dbReference>
<evidence type="ECO:0000256" key="1">
    <source>
        <dbReference type="ARBA" id="ARBA00023295"/>
    </source>
</evidence>
<sequence>MGTLYWKLNDCWPGASWSSIDFFGRWKALHYAVKRSFADLLISFKETTDSTYIYIVSDRANTSKNSDSNLTNTSKNSESNLTNTSKNSDSNLTNTSEGVLSIQIISLSGKILFEKQLKILVEENSSRPYFKIDKTTITKFAQLTDLIITSSFTQNNGNVVENRYFYTSTKMLNLTKPKIAMVVNKIDGGYELTLKSDVFARAVRLSLGVESVSFDDNYFDLMPQKSKTVKIFTNSKIDHLIKKIKVESFYDFKHL</sequence>
<proteinExistence type="predicted"/>
<evidence type="ECO:0008006" key="6">
    <source>
        <dbReference type="Google" id="ProtNLM"/>
    </source>
</evidence>
<dbReference type="GO" id="GO:0004567">
    <property type="term" value="F:beta-mannosidase activity"/>
    <property type="evidence" value="ECO:0007669"/>
    <property type="project" value="TreeGrafter"/>
</dbReference>
<evidence type="ECO:0000313" key="5">
    <source>
        <dbReference type="EMBL" id="MPM98313.1"/>
    </source>
</evidence>
<organism evidence="5">
    <name type="scientific">bioreactor metagenome</name>
    <dbReference type="NCBI Taxonomy" id="1076179"/>
    <lineage>
        <taxon>unclassified sequences</taxon>
        <taxon>metagenomes</taxon>
        <taxon>ecological metagenomes</taxon>
    </lineage>
</organism>
<dbReference type="GO" id="GO:0006516">
    <property type="term" value="P:glycoprotein catabolic process"/>
    <property type="evidence" value="ECO:0007669"/>
    <property type="project" value="TreeGrafter"/>
</dbReference>
<dbReference type="SUPFAM" id="SSF49303">
    <property type="entry name" value="beta-Galactosidase/glucuronidase domain"/>
    <property type="match status" value="2"/>
</dbReference>
<comment type="caution">
    <text evidence="5">The sequence shown here is derived from an EMBL/GenBank/DDBJ whole genome shotgun (WGS) entry which is preliminary data.</text>
</comment>
<protein>
    <recommendedName>
        <fullName evidence="6">Beta-mannosidase</fullName>
    </recommendedName>
</protein>
<dbReference type="Pfam" id="PF17786">
    <property type="entry name" value="Mannosidase_ig"/>
    <property type="match status" value="1"/>
</dbReference>
<feature type="domain" description="Beta-mannosidase Ig-fold" evidence="3">
    <location>
        <begin position="174"/>
        <end position="252"/>
    </location>
</feature>
<feature type="domain" description="Mannosidase Ig/CBM-like" evidence="4">
    <location>
        <begin position="91"/>
        <end position="166"/>
    </location>
</feature>
<feature type="region of interest" description="Disordered" evidence="2">
    <location>
        <begin position="63"/>
        <end position="93"/>
    </location>
</feature>
<dbReference type="InterPro" id="IPR041625">
    <property type="entry name" value="Beta-mannosidase_Ig"/>
</dbReference>
<accession>A0A645EC13</accession>
<keyword evidence="1" id="KW-0326">Glycosidase</keyword>
<dbReference type="AlphaFoldDB" id="A0A645EC13"/>
<dbReference type="PANTHER" id="PTHR43730:SF1">
    <property type="entry name" value="BETA-MANNOSIDASE"/>
    <property type="match status" value="1"/>
</dbReference>
<dbReference type="EMBL" id="VSSQ01044487">
    <property type="protein sequence ID" value="MPM98313.1"/>
    <property type="molecule type" value="Genomic_DNA"/>
</dbReference>
<evidence type="ECO:0000256" key="2">
    <source>
        <dbReference type="SAM" id="MobiDB-lite"/>
    </source>
</evidence>
<dbReference type="Pfam" id="PF17753">
    <property type="entry name" value="Ig_mannosidase"/>
    <property type="match status" value="1"/>
</dbReference>
<dbReference type="InterPro" id="IPR017853">
    <property type="entry name" value="GH"/>
</dbReference>